<protein>
    <recommendedName>
        <fullName evidence="12">Serine hydroxymethyltransferase</fullName>
        <shortName evidence="12">SHMT</shortName>
        <shortName evidence="12">Serine methylase</shortName>
        <ecNumber evidence="12">2.1.2.1</ecNumber>
    </recommendedName>
</protein>
<feature type="binding site" evidence="12">
    <location>
        <begin position="126"/>
        <end position="128"/>
    </location>
    <ligand>
        <name>(6S)-5,6,7,8-tetrahydrofolate</name>
        <dbReference type="ChEBI" id="CHEBI:57453"/>
    </ligand>
</feature>
<dbReference type="GO" id="GO:0004372">
    <property type="term" value="F:glycine hydroxymethyltransferase activity"/>
    <property type="evidence" value="ECO:0007669"/>
    <property type="project" value="UniProtKB-UniRule"/>
</dbReference>
<dbReference type="InterPro" id="IPR049943">
    <property type="entry name" value="Ser_HO-MeTrfase-like"/>
</dbReference>
<evidence type="ECO:0000256" key="5">
    <source>
        <dbReference type="ARBA" id="ARBA00011738"/>
    </source>
</evidence>
<dbReference type="InterPro" id="IPR015422">
    <property type="entry name" value="PyrdxlP-dep_Trfase_small"/>
</dbReference>
<comment type="subunit">
    <text evidence="5 12">Homodimer.</text>
</comment>
<keyword evidence="6 12" id="KW-0963">Cytoplasm</keyword>
<feature type="modified residue" description="N6-(pyridoxal phosphate)lysine" evidence="12 13">
    <location>
        <position position="231"/>
    </location>
</feature>
<name>W6S6C8_9CLOT</name>
<evidence type="ECO:0000256" key="12">
    <source>
        <dbReference type="HAMAP-Rule" id="MF_00051"/>
    </source>
</evidence>
<keyword evidence="15" id="KW-0489">Methyltransferase</keyword>
<dbReference type="UniPathway" id="UPA00288">
    <property type="reaction ID" value="UER01023"/>
</dbReference>
<comment type="pathway">
    <text evidence="12">One-carbon metabolism; tetrahydrofolate interconversion.</text>
</comment>
<accession>W6S6C8</accession>
<dbReference type="RefSeq" id="WP_044040103.1">
    <property type="nucleotide sequence ID" value="NZ_HG917869.1"/>
</dbReference>
<organism evidence="15 16">
    <name type="scientific">Clostridium bornimense</name>
    <dbReference type="NCBI Taxonomy" id="1216932"/>
    <lineage>
        <taxon>Bacteria</taxon>
        <taxon>Bacillati</taxon>
        <taxon>Bacillota</taxon>
        <taxon>Clostridia</taxon>
        <taxon>Eubacteriales</taxon>
        <taxon>Clostridiaceae</taxon>
        <taxon>Clostridium</taxon>
    </lineage>
</organism>
<dbReference type="PANTHER" id="PTHR11680:SF35">
    <property type="entry name" value="SERINE HYDROXYMETHYLTRANSFERASE 1"/>
    <property type="match status" value="1"/>
</dbReference>
<evidence type="ECO:0000256" key="4">
    <source>
        <dbReference type="ARBA" id="ARBA00006376"/>
    </source>
</evidence>
<sequence>MINEIMESISKCDPEVGEALKKEMKRQRRNLELIASENIISPTVMMAMATVPANKYAEGYPGKRYYGGCEEIDVIEQLAIDRTKELFGCEHACVQPHSGANANMAVYAAFLKPGDTVLGLNLAHGGHLTHGSPVNQSGILYNFIPYNIDENSGVIDYDKVRELAIRHKPKMIVAGASAYPREIKFDVFHDIAKEVGAILFVDMAHIAGLVAAGLHQSPVPYADIVTTTTHKTLRGPRGGIIMCKEKYAKAINKAIFPGTQGGPLMHVIAAKAVCLGEALKPEFKVYQQQVIKNAKALADALIDEGFNLISGGTDNHLMLVDLRNMNITGKELQNRLDEVYITLNKNAVPNDPESPFVTSGVRIGTPAVTTRGLVEEDMKVIAKLIKLTITDFDTKADYIRSEVTKICDKYPLYQ</sequence>
<dbReference type="AlphaFoldDB" id="W6S6C8"/>
<evidence type="ECO:0000256" key="1">
    <source>
        <dbReference type="ARBA" id="ARBA00001528"/>
    </source>
</evidence>
<dbReference type="PIRSF" id="PIRSF000412">
    <property type="entry name" value="SHMT"/>
    <property type="match status" value="1"/>
</dbReference>
<dbReference type="InterPro" id="IPR001085">
    <property type="entry name" value="Ser_HO-MeTrfase"/>
</dbReference>
<evidence type="ECO:0000256" key="7">
    <source>
        <dbReference type="ARBA" id="ARBA00022563"/>
    </source>
</evidence>
<dbReference type="HAMAP" id="MF_00051">
    <property type="entry name" value="SHMT"/>
    <property type="match status" value="1"/>
</dbReference>
<evidence type="ECO:0000313" key="16">
    <source>
        <dbReference type="Proteomes" id="UP000019426"/>
    </source>
</evidence>
<gene>
    <name evidence="12 15" type="primary">glyA</name>
    <name evidence="15" type="ORF">CM240_2800</name>
</gene>
<dbReference type="FunFam" id="3.40.640.10:FF:000001">
    <property type="entry name" value="Serine hydroxymethyltransferase"/>
    <property type="match status" value="1"/>
</dbReference>
<dbReference type="KEGG" id="clt:CM240_2800"/>
<feature type="domain" description="Serine hydroxymethyltransferase-like" evidence="14">
    <location>
        <begin position="10"/>
        <end position="385"/>
    </location>
</feature>
<keyword evidence="8 12" id="KW-0028">Amino-acid biosynthesis</keyword>
<dbReference type="Gene3D" id="3.40.640.10">
    <property type="entry name" value="Type I PLP-dependent aspartate aminotransferase-like (Major domain)"/>
    <property type="match status" value="1"/>
</dbReference>
<comment type="function">
    <text evidence="11">Catalyzes the reversible interconversion of serine and glycine with tetrahydrofolate (THF) serving as the one-carbon carrier. This reaction serves as the major source of one-carbon groups required for the biosynthesis of purines, thymidylate, methionine, and other important biomolecules. Also exhibits THF-independent aldolase activity toward beta-hydroxyamino acids, producing glycine and aldehydes, via a retro-aldol mechanism. Thus, is able to catalyze the cleavage of L-allo-threonine.</text>
</comment>
<evidence type="ECO:0000313" key="15">
    <source>
        <dbReference type="EMBL" id="CDM69917.1"/>
    </source>
</evidence>
<dbReference type="PATRIC" id="fig|1216932.3.peg.2762"/>
<evidence type="ECO:0000256" key="2">
    <source>
        <dbReference type="ARBA" id="ARBA00001933"/>
    </source>
</evidence>
<dbReference type="eggNOG" id="COG0112">
    <property type="taxonomic scope" value="Bacteria"/>
</dbReference>
<dbReference type="GO" id="GO:0030170">
    <property type="term" value="F:pyridoxal phosphate binding"/>
    <property type="evidence" value="ECO:0007669"/>
    <property type="project" value="UniProtKB-UniRule"/>
</dbReference>
<comment type="cofactor">
    <cofactor evidence="2 12 13">
        <name>pyridoxal 5'-phosphate</name>
        <dbReference type="ChEBI" id="CHEBI:597326"/>
    </cofactor>
</comment>
<dbReference type="Pfam" id="PF00464">
    <property type="entry name" value="SHMT"/>
    <property type="match status" value="1"/>
</dbReference>
<dbReference type="UniPathway" id="UPA00193"/>
<dbReference type="SUPFAM" id="SSF53383">
    <property type="entry name" value="PLP-dependent transferases"/>
    <property type="match status" value="1"/>
</dbReference>
<keyword evidence="7 12" id="KW-0554">One-carbon metabolism</keyword>
<dbReference type="CDD" id="cd00378">
    <property type="entry name" value="SHMT"/>
    <property type="match status" value="1"/>
</dbReference>
<dbReference type="FunFam" id="3.90.1150.10:FF:000003">
    <property type="entry name" value="Serine hydroxymethyltransferase"/>
    <property type="match status" value="1"/>
</dbReference>
<evidence type="ECO:0000256" key="9">
    <source>
        <dbReference type="ARBA" id="ARBA00022679"/>
    </source>
</evidence>
<dbReference type="NCBIfam" id="NF000586">
    <property type="entry name" value="PRK00011.1"/>
    <property type="match status" value="1"/>
</dbReference>
<proteinExistence type="inferred from homology"/>
<feature type="binding site" evidence="12">
    <location>
        <position position="122"/>
    </location>
    <ligand>
        <name>(6S)-5,6,7,8-tetrahydrofolate</name>
        <dbReference type="ChEBI" id="CHEBI:57453"/>
    </ligand>
</feature>
<dbReference type="EC" id="2.1.2.1" evidence="12"/>
<evidence type="ECO:0000256" key="3">
    <source>
        <dbReference type="ARBA" id="ARBA00004496"/>
    </source>
</evidence>
<keyword evidence="10 12" id="KW-0663">Pyridoxal phosphate</keyword>
<feature type="site" description="Plays an important role in substrate specificity" evidence="12">
    <location>
        <position position="230"/>
    </location>
</feature>
<dbReference type="STRING" id="1216932.CM240_2800"/>
<comment type="subcellular location">
    <subcellularLocation>
        <location evidence="3 12">Cytoplasm</location>
    </subcellularLocation>
</comment>
<dbReference type="GO" id="GO:0008168">
    <property type="term" value="F:methyltransferase activity"/>
    <property type="evidence" value="ECO:0007669"/>
    <property type="project" value="UniProtKB-KW"/>
</dbReference>
<dbReference type="GO" id="GO:0032259">
    <property type="term" value="P:methylation"/>
    <property type="evidence" value="ECO:0007669"/>
    <property type="project" value="UniProtKB-KW"/>
</dbReference>
<dbReference type="EMBL" id="HG917869">
    <property type="protein sequence ID" value="CDM69917.1"/>
    <property type="molecule type" value="Genomic_DNA"/>
</dbReference>
<dbReference type="GO" id="GO:0005829">
    <property type="term" value="C:cytosol"/>
    <property type="evidence" value="ECO:0007669"/>
    <property type="project" value="TreeGrafter"/>
</dbReference>
<dbReference type="HOGENOM" id="CLU_022477_2_1_9"/>
<evidence type="ECO:0000259" key="14">
    <source>
        <dbReference type="Pfam" id="PF00464"/>
    </source>
</evidence>
<keyword evidence="9 12" id="KW-0808">Transferase</keyword>
<dbReference type="InterPro" id="IPR019798">
    <property type="entry name" value="Ser_HO-MeTrfase_PLP_BS"/>
</dbReference>
<dbReference type="InterPro" id="IPR015424">
    <property type="entry name" value="PyrdxlP-dep_Trfase"/>
</dbReference>
<evidence type="ECO:0000256" key="6">
    <source>
        <dbReference type="ARBA" id="ARBA00022490"/>
    </source>
</evidence>
<dbReference type="PANTHER" id="PTHR11680">
    <property type="entry name" value="SERINE HYDROXYMETHYLTRANSFERASE"/>
    <property type="match status" value="1"/>
</dbReference>
<dbReference type="OrthoDB" id="9803846at2"/>
<comment type="catalytic activity">
    <reaction evidence="1 12">
        <text>(6R)-5,10-methylene-5,6,7,8-tetrahydrofolate + glycine + H2O = (6S)-5,6,7,8-tetrahydrofolate + L-serine</text>
        <dbReference type="Rhea" id="RHEA:15481"/>
        <dbReference type="ChEBI" id="CHEBI:15377"/>
        <dbReference type="ChEBI" id="CHEBI:15636"/>
        <dbReference type="ChEBI" id="CHEBI:33384"/>
        <dbReference type="ChEBI" id="CHEBI:57305"/>
        <dbReference type="ChEBI" id="CHEBI:57453"/>
        <dbReference type="EC" id="2.1.2.1"/>
    </reaction>
</comment>
<dbReference type="GO" id="GO:0035999">
    <property type="term" value="P:tetrahydrofolate interconversion"/>
    <property type="evidence" value="ECO:0007669"/>
    <property type="project" value="UniProtKB-UniRule"/>
</dbReference>
<feature type="binding site" evidence="12">
    <location>
        <position position="245"/>
    </location>
    <ligand>
        <name>(6S)-5,6,7,8-tetrahydrofolate</name>
        <dbReference type="ChEBI" id="CHEBI:57453"/>
    </ligand>
</feature>
<comment type="similarity">
    <text evidence="4 12">Belongs to the SHMT family.</text>
</comment>
<evidence type="ECO:0000256" key="8">
    <source>
        <dbReference type="ARBA" id="ARBA00022605"/>
    </source>
</evidence>
<dbReference type="PROSITE" id="PS00096">
    <property type="entry name" value="SHMT"/>
    <property type="match status" value="1"/>
</dbReference>
<dbReference type="GO" id="GO:0019264">
    <property type="term" value="P:glycine biosynthetic process from serine"/>
    <property type="evidence" value="ECO:0007669"/>
    <property type="project" value="UniProtKB-UniRule"/>
</dbReference>
<evidence type="ECO:0000256" key="10">
    <source>
        <dbReference type="ARBA" id="ARBA00022898"/>
    </source>
</evidence>
<dbReference type="Proteomes" id="UP000019426">
    <property type="component" value="Chromosome M2/40_rep2"/>
</dbReference>
<dbReference type="InterPro" id="IPR039429">
    <property type="entry name" value="SHMT-like_dom"/>
</dbReference>
<keyword evidence="16" id="KW-1185">Reference proteome</keyword>
<dbReference type="InterPro" id="IPR015421">
    <property type="entry name" value="PyrdxlP-dep_Trfase_major"/>
</dbReference>
<evidence type="ECO:0000256" key="11">
    <source>
        <dbReference type="ARBA" id="ARBA00054606"/>
    </source>
</evidence>
<evidence type="ECO:0000256" key="13">
    <source>
        <dbReference type="PIRSR" id="PIRSR000412-50"/>
    </source>
</evidence>
<reference evidence="15 16" key="1">
    <citation type="submission" date="2013-11" db="EMBL/GenBank/DDBJ databases">
        <title>Complete genome sequence of Clostridum sp. M2/40.</title>
        <authorList>
            <person name="Wibberg D."/>
            <person name="Puehler A."/>
            <person name="Schlueter A."/>
        </authorList>
    </citation>
    <scope>NUCLEOTIDE SEQUENCE [LARGE SCALE GENOMIC DNA]</scope>
    <source>
        <strain evidence="16">M2/40</strain>
    </source>
</reference>
<dbReference type="Gene3D" id="3.90.1150.10">
    <property type="entry name" value="Aspartate Aminotransferase, domain 1"/>
    <property type="match status" value="1"/>
</dbReference>
<comment type="pathway">
    <text evidence="12">Amino-acid biosynthesis; glycine biosynthesis; glycine from L-serine: step 1/1.</text>
</comment>
<feature type="binding site" evidence="12">
    <location>
        <begin position="354"/>
        <end position="356"/>
    </location>
    <ligand>
        <name>(6S)-5,6,7,8-tetrahydrofolate</name>
        <dbReference type="ChEBI" id="CHEBI:57453"/>
    </ligand>
</feature>